<name>A0A3S5BQF2_9PLAT</name>
<feature type="compositionally biased region" description="Low complexity" evidence="1">
    <location>
        <begin position="262"/>
        <end position="276"/>
    </location>
</feature>
<evidence type="ECO:0000313" key="2">
    <source>
        <dbReference type="EMBL" id="VEL34584.1"/>
    </source>
</evidence>
<protein>
    <submittedName>
        <fullName evidence="2">Uncharacterized protein</fullName>
    </submittedName>
</protein>
<dbReference type="AlphaFoldDB" id="A0A3S5BQF2"/>
<keyword evidence="3" id="KW-1185">Reference proteome</keyword>
<evidence type="ECO:0000313" key="3">
    <source>
        <dbReference type="Proteomes" id="UP000784294"/>
    </source>
</evidence>
<evidence type="ECO:0000256" key="1">
    <source>
        <dbReference type="SAM" id="MobiDB-lite"/>
    </source>
</evidence>
<accession>A0A3S5BQF2</accession>
<reference evidence="2" key="1">
    <citation type="submission" date="2018-11" db="EMBL/GenBank/DDBJ databases">
        <authorList>
            <consortium name="Pathogen Informatics"/>
        </authorList>
    </citation>
    <scope>NUCLEOTIDE SEQUENCE</scope>
</reference>
<feature type="region of interest" description="Disordered" evidence="1">
    <location>
        <begin position="249"/>
        <end position="276"/>
    </location>
</feature>
<comment type="caution">
    <text evidence="2">The sequence shown here is derived from an EMBL/GenBank/DDBJ whole genome shotgun (WGS) entry which is preliminary data.</text>
</comment>
<dbReference type="Proteomes" id="UP000784294">
    <property type="component" value="Unassembled WGS sequence"/>
</dbReference>
<organism evidence="2 3">
    <name type="scientific">Protopolystoma xenopodis</name>
    <dbReference type="NCBI Taxonomy" id="117903"/>
    <lineage>
        <taxon>Eukaryota</taxon>
        <taxon>Metazoa</taxon>
        <taxon>Spiralia</taxon>
        <taxon>Lophotrochozoa</taxon>
        <taxon>Platyhelminthes</taxon>
        <taxon>Monogenea</taxon>
        <taxon>Polyopisthocotylea</taxon>
        <taxon>Polystomatidea</taxon>
        <taxon>Polystomatidae</taxon>
        <taxon>Protopolystoma</taxon>
    </lineage>
</organism>
<dbReference type="EMBL" id="CAAALY010247960">
    <property type="protein sequence ID" value="VEL34584.1"/>
    <property type="molecule type" value="Genomic_DNA"/>
</dbReference>
<gene>
    <name evidence="2" type="ORF">PXEA_LOCUS28024</name>
</gene>
<proteinExistence type="predicted"/>
<sequence>MQFQDISLQSPSSSHLDDVIAGVVSDAVAYADNQNLRQPSPKNISKEAPSAREIAQSSSNIHSFSISLTSITNQANKSSRPSISLLSNDVASTLVDPLVLESSLFDSTNTSLYQSAPRTSLAASFIPSVQPFQLSSSDLLSSGETNKAVEGTMLLDCSAGRRDRKSSGSRLLIVESLRSHTTHSSPCSSQLSSSFLPGRESNLCSSISSISNHTLSNIATCSVSESVRSDSLPIPETSSFYNQLGATDLKDSSKRDSPVIMTPSSSFTSSSFSSSSPISAPTIAISAISTSPSSSSSSSSHSSSSSSPASPVALSILSYGVQQPASDLIPFVTQTCTTVSRPDAMSLEASDAVFWSRQETASHSPTLLETTVCNDQRDESSECASFFTGCILLILHIICPLM</sequence>